<name>A0A2A9N7S3_9AGAR</name>
<keyword evidence="3" id="KW-1185">Reference proteome</keyword>
<organism evidence="2 3">
    <name type="scientific">Amanita thiersii Skay4041</name>
    <dbReference type="NCBI Taxonomy" id="703135"/>
    <lineage>
        <taxon>Eukaryota</taxon>
        <taxon>Fungi</taxon>
        <taxon>Dikarya</taxon>
        <taxon>Basidiomycota</taxon>
        <taxon>Agaricomycotina</taxon>
        <taxon>Agaricomycetes</taxon>
        <taxon>Agaricomycetidae</taxon>
        <taxon>Agaricales</taxon>
        <taxon>Pluteineae</taxon>
        <taxon>Amanitaceae</taxon>
        <taxon>Amanita</taxon>
    </lineage>
</organism>
<dbReference type="InterPro" id="IPR021331">
    <property type="entry name" value="Hva1_TUDOR"/>
</dbReference>
<evidence type="ECO:0000313" key="3">
    <source>
        <dbReference type="Proteomes" id="UP000242287"/>
    </source>
</evidence>
<protein>
    <recommendedName>
        <fullName evidence="1">Hypervirulence associated protein TUDOR domain-containing protein</fullName>
    </recommendedName>
</protein>
<sequence>MSEYKVGDRVKYHGIGTASAATQTSVTTGEIVEIITESQQVGETQQKVKASDSEPRYLIRNDNTKKETAYKADVIVGMAD</sequence>
<dbReference type="OrthoDB" id="10052172at2759"/>
<evidence type="ECO:0000259" key="1">
    <source>
        <dbReference type="Pfam" id="PF11160"/>
    </source>
</evidence>
<dbReference type="Proteomes" id="UP000242287">
    <property type="component" value="Unassembled WGS sequence"/>
</dbReference>
<proteinExistence type="predicted"/>
<dbReference type="AlphaFoldDB" id="A0A2A9N7S3"/>
<dbReference type="Pfam" id="PF11160">
    <property type="entry name" value="Hva1_TUDOR"/>
    <property type="match status" value="1"/>
</dbReference>
<reference evidence="2 3" key="1">
    <citation type="submission" date="2014-02" db="EMBL/GenBank/DDBJ databases">
        <title>Transposable element dynamics among asymbiotic and ectomycorrhizal Amanita fungi.</title>
        <authorList>
            <consortium name="DOE Joint Genome Institute"/>
            <person name="Hess J."/>
            <person name="Skrede I."/>
            <person name="Wolfe B."/>
            <person name="LaButti K."/>
            <person name="Ohm R.A."/>
            <person name="Grigoriev I.V."/>
            <person name="Pringle A."/>
        </authorList>
    </citation>
    <scope>NUCLEOTIDE SEQUENCE [LARGE SCALE GENOMIC DNA]</scope>
    <source>
        <strain evidence="2 3">SKay4041</strain>
    </source>
</reference>
<accession>A0A2A9N7S3</accession>
<feature type="domain" description="Hypervirulence associated protein TUDOR" evidence="1">
    <location>
        <begin position="7"/>
        <end position="73"/>
    </location>
</feature>
<gene>
    <name evidence="2" type="ORF">AMATHDRAFT_7627</name>
</gene>
<evidence type="ECO:0000313" key="2">
    <source>
        <dbReference type="EMBL" id="PFH46585.1"/>
    </source>
</evidence>
<dbReference type="EMBL" id="KZ302177">
    <property type="protein sequence ID" value="PFH46585.1"/>
    <property type="molecule type" value="Genomic_DNA"/>
</dbReference>